<dbReference type="AlphaFoldDB" id="A0A928Z6J5"/>
<comment type="caution">
    <text evidence="2">The sequence shown here is derived from an EMBL/GenBank/DDBJ whole genome shotgun (WGS) entry which is preliminary data.</text>
</comment>
<evidence type="ECO:0000256" key="1">
    <source>
        <dbReference type="SAM" id="Phobius"/>
    </source>
</evidence>
<evidence type="ECO:0000313" key="2">
    <source>
        <dbReference type="EMBL" id="MBE9032703.1"/>
    </source>
</evidence>
<reference evidence="2" key="1">
    <citation type="submission" date="2020-10" db="EMBL/GenBank/DDBJ databases">
        <authorList>
            <person name="Castelo-Branco R."/>
            <person name="Eusebio N."/>
            <person name="Adriana R."/>
            <person name="Vieira A."/>
            <person name="Brugerolle De Fraissinette N."/>
            <person name="Rezende De Castro R."/>
            <person name="Schneider M.P."/>
            <person name="Vasconcelos V."/>
            <person name="Leao P.N."/>
        </authorList>
    </citation>
    <scope>NUCLEOTIDE SEQUENCE</scope>
    <source>
        <strain evidence="2">LEGE 11480</strain>
    </source>
</reference>
<organism evidence="2 3">
    <name type="scientific">Romeriopsis navalis LEGE 11480</name>
    <dbReference type="NCBI Taxonomy" id="2777977"/>
    <lineage>
        <taxon>Bacteria</taxon>
        <taxon>Bacillati</taxon>
        <taxon>Cyanobacteriota</taxon>
        <taxon>Cyanophyceae</taxon>
        <taxon>Leptolyngbyales</taxon>
        <taxon>Leptolyngbyaceae</taxon>
        <taxon>Romeriopsis</taxon>
        <taxon>Romeriopsis navalis</taxon>
    </lineage>
</organism>
<protein>
    <submittedName>
        <fullName evidence="2">Uncharacterized protein</fullName>
    </submittedName>
</protein>
<keyword evidence="3" id="KW-1185">Reference proteome</keyword>
<gene>
    <name evidence="2" type="ORF">IQ266_23480</name>
</gene>
<accession>A0A928Z6J5</accession>
<keyword evidence="1" id="KW-1133">Transmembrane helix</keyword>
<sequence length="185" mass="20345">MTNTRTLRRNTPPRRQSHLAVIELPDEISAFQAYRLLQYHGISPENLAIVGDGYSSPERIGLLRPMQIAQRKSFALSIMAGSLGALSGTFLVLASNSQEFAIPPLLSLQNYAPHAWLIIPGLSLVSGFLGAVIGGLIGFFGEGTAAGIYRHRLRQGQYLLMIEGSEKLVRWGQEVLSQYSTSRLY</sequence>
<evidence type="ECO:0000313" key="3">
    <source>
        <dbReference type="Proteomes" id="UP000625316"/>
    </source>
</evidence>
<feature type="transmembrane region" description="Helical" evidence="1">
    <location>
        <begin position="115"/>
        <end position="140"/>
    </location>
</feature>
<name>A0A928Z6J5_9CYAN</name>
<dbReference type="EMBL" id="JADEXQ010000120">
    <property type="protein sequence ID" value="MBE9032703.1"/>
    <property type="molecule type" value="Genomic_DNA"/>
</dbReference>
<dbReference type="RefSeq" id="WP_264327521.1">
    <property type="nucleotide sequence ID" value="NZ_JADEXQ010000120.1"/>
</dbReference>
<keyword evidence="1" id="KW-0812">Transmembrane</keyword>
<dbReference type="Proteomes" id="UP000625316">
    <property type="component" value="Unassembled WGS sequence"/>
</dbReference>
<feature type="transmembrane region" description="Helical" evidence="1">
    <location>
        <begin position="74"/>
        <end position="95"/>
    </location>
</feature>
<keyword evidence="1" id="KW-0472">Membrane</keyword>
<proteinExistence type="predicted"/>